<dbReference type="PANTHER" id="PTHR12227">
    <property type="entry name" value="GLYCERATE KINASE"/>
    <property type="match status" value="1"/>
</dbReference>
<evidence type="ECO:0000256" key="4">
    <source>
        <dbReference type="ARBA" id="ARBA00022643"/>
    </source>
</evidence>
<dbReference type="InterPro" id="IPR025286">
    <property type="entry name" value="MOFRL_assoc_dom"/>
</dbReference>
<evidence type="ECO:0000259" key="8">
    <source>
        <dbReference type="Pfam" id="PF05161"/>
    </source>
</evidence>
<dbReference type="Gene3D" id="3.40.1480.10">
    <property type="entry name" value="MOFRL domain"/>
    <property type="match status" value="1"/>
</dbReference>
<evidence type="ECO:0000313" key="11">
    <source>
        <dbReference type="WBParaSite" id="Gr19_v10_g4088.t1"/>
    </source>
</evidence>
<dbReference type="PROSITE" id="PS01136">
    <property type="entry name" value="UPF0034"/>
    <property type="match status" value="1"/>
</dbReference>
<dbReference type="Pfam" id="PF05161">
    <property type="entry name" value="MOFRL"/>
    <property type="match status" value="1"/>
</dbReference>
<name>A0A914HTJ8_GLORO</name>
<protein>
    <submittedName>
        <fullName evidence="11">Uncharacterized protein</fullName>
    </submittedName>
</protein>
<dbReference type="CDD" id="cd02801">
    <property type="entry name" value="DUS_like_FMN"/>
    <property type="match status" value="1"/>
</dbReference>
<dbReference type="InterPro" id="IPR039760">
    <property type="entry name" value="MOFRL_protein"/>
</dbReference>
<evidence type="ECO:0000256" key="3">
    <source>
        <dbReference type="ARBA" id="ARBA00022630"/>
    </source>
</evidence>
<keyword evidence="5" id="KW-0819">tRNA processing</keyword>
<accession>A0A914HTJ8</accession>
<keyword evidence="4" id="KW-0288">FMN</keyword>
<dbReference type="GO" id="GO:0017150">
    <property type="term" value="F:tRNA dihydrouridine synthase activity"/>
    <property type="evidence" value="ECO:0007669"/>
    <property type="project" value="InterPro"/>
</dbReference>
<sequence length="750" mass="81890">MEEAERIIMCREKEFARIGVDVPPLFVAAPMVRYSKLPFRRLVSRYGCDFAYTPMIYADCFVKSEKCRLAEFVPSPGDCPIVQFAAKKTEEFANAAQLVYGHCRGIDLNCGCPKSDVRSDGYGSKLLEDPELVADIVRQCRASIADPDFTISIKIRLQYPIERTVDLCQKVERAGVSHIAVHARTVSQRSEPPDYASVALLKDCLKIPLIVNGGCKTFWDALEIVRTTGADGVMVANGLLDNPALFAGHSTTPKQCVLDWLDLEHSERIPFDLFHQQLIFMLRTSLPKQQRKIFNALKGSEAVREMIAEVCLNAFKNALREINPSASVQKALSVHDGKLFVLNHTYELHKNVHLVALGKAAPAMVEGAERVLAGHIRGGVASVPAGTTIPPGLKTNFYTGAENNLPDEKAMENTRRIEQFMAEAKSLPDQLILFLISGGGSALLPAPIPGVSLNEKVELIGLLQNNGADIKQLNAVRTALSRVKGGGLAKSGHPSKMISLIISDIVGDPLELISSGPTIVSEKPPANPIAVLNQLGILDKVPTRLVELLQSAHLSRIQSLNNRCSPVDALNLIIASNSILLNALANQIKSSSHFSSMNPFIVTNRLEGNATEGSWIGRRLLISFRTIVTTVVIFASPNRHALSFYLANAKGGRNQEMVLSALYQLAKDRGQSAAKRSGHFALFSIGSDGQDGPTDAAGAFLTDADLEGLPDSSASELEQYLKSKCSYQFWSEYKNGQNLHEQRLVEKFDL</sequence>
<dbReference type="InterPro" id="IPR007835">
    <property type="entry name" value="MOFRL"/>
</dbReference>
<dbReference type="GO" id="GO:0008887">
    <property type="term" value="F:glycerate kinase activity"/>
    <property type="evidence" value="ECO:0007669"/>
    <property type="project" value="InterPro"/>
</dbReference>
<organism evidence="10 11">
    <name type="scientific">Globodera rostochiensis</name>
    <name type="common">Golden nematode worm</name>
    <name type="synonym">Heterodera rostochiensis</name>
    <dbReference type="NCBI Taxonomy" id="31243"/>
    <lineage>
        <taxon>Eukaryota</taxon>
        <taxon>Metazoa</taxon>
        <taxon>Ecdysozoa</taxon>
        <taxon>Nematoda</taxon>
        <taxon>Chromadorea</taxon>
        <taxon>Rhabditida</taxon>
        <taxon>Tylenchina</taxon>
        <taxon>Tylenchomorpha</taxon>
        <taxon>Tylenchoidea</taxon>
        <taxon>Heteroderidae</taxon>
        <taxon>Heteroderinae</taxon>
        <taxon>Globodera</taxon>
    </lineage>
</organism>
<dbReference type="InterPro" id="IPR013785">
    <property type="entry name" value="Aldolase_TIM"/>
</dbReference>
<dbReference type="Gene3D" id="3.20.20.70">
    <property type="entry name" value="Aldolase class I"/>
    <property type="match status" value="1"/>
</dbReference>
<feature type="domain" description="MOFRL-associated" evidence="9">
    <location>
        <begin position="312"/>
        <end position="550"/>
    </location>
</feature>
<evidence type="ECO:0000259" key="9">
    <source>
        <dbReference type="Pfam" id="PF13660"/>
    </source>
</evidence>
<dbReference type="Gene3D" id="3.40.50.10180">
    <property type="entry name" value="Glycerate kinase, MOFRL-like N-terminal domain"/>
    <property type="match status" value="1"/>
</dbReference>
<dbReference type="InterPro" id="IPR018517">
    <property type="entry name" value="tRNA_hU_synthase_CS"/>
</dbReference>
<dbReference type="InterPro" id="IPR037035">
    <property type="entry name" value="GK-like_C_sf"/>
</dbReference>
<dbReference type="InterPro" id="IPR038614">
    <property type="entry name" value="GK_N_sf"/>
</dbReference>
<evidence type="ECO:0000256" key="6">
    <source>
        <dbReference type="ARBA" id="ARBA00023002"/>
    </source>
</evidence>
<dbReference type="GO" id="GO:0005737">
    <property type="term" value="C:cytoplasm"/>
    <property type="evidence" value="ECO:0007669"/>
    <property type="project" value="TreeGrafter"/>
</dbReference>
<dbReference type="SUPFAM" id="SSF82544">
    <property type="entry name" value="GckA/TtuD-like"/>
    <property type="match status" value="1"/>
</dbReference>
<dbReference type="Pfam" id="PF01207">
    <property type="entry name" value="Dus"/>
    <property type="match status" value="1"/>
</dbReference>
<dbReference type="Proteomes" id="UP000887572">
    <property type="component" value="Unplaced"/>
</dbReference>
<feature type="domain" description="DUS-like FMN-binding" evidence="7">
    <location>
        <begin position="28"/>
        <end position="256"/>
    </location>
</feature>
<dbReference type="SUPFAM" id="SSF51395">
    <property type="entry name" value="FMN-linked oxidoreductases"/>
    <property type="match status" value="1"/>
</dbReference>
<dbReference type="PANTHER" id="PTHR12227:SF0">
    <property type="entry name" value="GLYCERATE KINASE"/>
    <property type="match status" value="1"/>
</dbReference>
<evidence type="ECO:0000256" key="5">
    <source>
        <dbReference type="ARBA" id="ARBA00022694"/>
    </source>
</evidence>
<evidence type="ECO:0000256" key="1">
    <source>
        <dbReference type="ARBA" id="ARBA00001917"/>
    </source>
</evidence>
<comment type="similarity">
    <text evidence="2">Belongs to the glycerate kinase type-2 family.</text>
</comment>
<keyword evidence="6" id="KW-0560">Oxidoreductase</keyword>
<comment type="cofactor">
    <cofactor evidence="1">
        <name>FMN</name>
        <dbReference type="ChEBI" id="CHEBI:58210"/>
    </cofactor>
</comment>
<evidence type="ECO:0000259" key="7">
    <source>
        <dbReference type="Pfam" id="PF01207"/>
    </source>
</evidence>
<proteinExistence type="inferred from homology"/>
<dbReference type="AlphaFoldDB" id="A0A914HTJ8"/>
<keyword evidence="10" id="KW-1185">Reference proteome</keyword>
<dbReference type="InterPro" id="IPR035587">
    <property type="entry name" value="DUS-like_FMN-bd"/>
</dbReference>
<dbReference type="Pfam" id="PF13660">
    <property type="entry name" value="DUF4147"/>
    <property type="match status" value="1"/>
</dbReference>
<evidence type="ECO:0000313" key="10">
    <source>
        <dbReference type="Proteomes" id="UP000887572"/>
    </source>
</evidence>
<evidence type="ECO:0000256" key="2">
    <source>
        <dbReference type="ARBA" id="ARBA00005393"/>
    </source>
</evidence>
<reference evidence="11" key="1">
    <citation type="submission" date="2022-11" db="UniProtKB">
        <authorList>
            <consortium name="WormBaseParasite"/>
        </authorList>
    </citation>
    <scope>IDENTIFICATION</scope>
</reference>
<keyword evidence="3" id="KW-0285">Flavoprotein</keyword>
<feature type="domain" description="MOFRL" evidence="8">
    <location>
        <begin position="648"/>
        <end position="734"/>
    </location>
</feature>
<dbReference type="GO" id="GO:0050660">
    <property type="term" value="F:flavin adenine dinucleotide binding"/>
    <property type="evidence" value="ECO:0007669"/>
    <property type="project" value="InterPro"/>
</dbReference>
<dbReference type="WBParaSite" id="Gr19_v10_g4088.t1">
    <property type="protein sequence ID" value="Gr19_v10_g4088.t1"/>
    <property type="gene ID" value="Gr19_v10_g4088"/>
</dbReference>